<dbReference type="PANTHER" id="PTHR33178">
    <property type="match status" value="1"/>
</dbReference>
<dbReference type="PANTHER" id="PTHR33178:SF10">
    <property type="entry name" value="STRESS-RESPONSE A_B BARREL DOMAIN-CONTAINING PROTEIN"/>
    <property type="match status" value="1"/>
</dbReference>
<dbReference type="RefSeq" id="WP_272737876.1">
    <property type="nucleotide sequence ID" value="NZ_CP116942.1"/>
</dbReference>
<evidence type="ECO:0000259" key="2">
    <source>
        <dbReference type="PROSITE" id="PS51502"/>
    </source>
</evidence>
<dbReference type="SMART" id="SM00886">
    <property type="entry name" value="Dabb"/>
    <property type="match status" value="1"/>
</dbReference>
<protein>
    <submittedName>
        <fullName evidence="3">Dabb family protein</fullName>
    </submittedName>
</protein>
<dbReference type="KEGG" id="ima:PO878_06410"/>
<reference evidence="3" key="1">
    <citation type="submission" date="2023-01" db="EMBL/GenBank/DDBJ databases">
        <title>The diversity of Class Acidimicrobiia in South China Sea sediment environments and the proposal of Iamia marina sp. nov., a novel species of the genus Iamia.</title>
        <authorList>
            <person name="He Y."/>
            <person name="Tian X."/>
        </authorList>
    </citation>
    <scope>NUCLEOTIDE SEQUENCE</scope>
    <source>
        <strain evidence="3">DSM 19957</strain>
    </source>
</reference>
<dbReference type="EMBL" id="CP116942">
    <property type="protein sequence ID" value="WCO68359.1"/>
    <property type="molecule type" value="Genomic_DNA"/>
</dbReference>
<dbReference type="InterPro" id="IPR013097">
    <property type="entry name" value="Dabb"/>
</dbReference>
<evidence type="ECO:0000256" key="1">
    <source>
        <dbReference type="ARBA" id="ARBA00011738"/>
    </source>
</evidence>
<dbReference type="Proteomes" id="UP001216390">
    <property type="component" value="Chromosome"/>
</dbReference>
<evidence type="ECO:0000313" key="3">
    <source>
        <dbReference type="EMBL" id="WCO68359.1"/>
    </source>
</evidence>
<gene>
    <name evidence="3" type="ORF">PO878_06410</name>
</gene>
<accession>A0AAE9Y7T4</accession>
<proteinExistence type="predicted"/>
<dbReference type="AlphaFoldDB" id="A0AAE9Y7T4"/>
<sequence>MLTHIVLVDVAEGTPEDRVEALVAGLRALPAQIPEIGSYEVGRDLGLAEGNAGVAIVARFATPEDLRTYIAHPAHQAVVADLLEPISPRRLRIQVPAD</sequence>
<comment type="subunit">
    <text evidence="1">Homodimer.</text>
</comment>
<dbReference type="PROSITE" id="PS51502">
    <property type="entry name" value="S_R_A_B_BARREL"/>
    <property type="match status" value="1"/>
</dbReference>
<dbReference type="Gene3D" id="3.30.70.100">
    <property type="match status" value="1"/>
</dbReference>
<dbReference type="InterPro" id="IPR044662">
    <property type="entry name" value="HS1/DABB1-like"/>
</dbReference>
<keyword evidence="4" id="KW-1185">Reference proteome</keyword>
<evidence type="ECO:0000313" key="4">
    <source>
        <dbReference type="Proteomes" id="UP001216390"/>
    </source>
</evidence>
<dbReference type="Pfam" id="PF07876">
    <property type="entry name" value="Dabb"/>
    <property type="match status" value="1"/>
</dbReference>
<dbReference type="SUPFAM" id="SSF54909">
    <property type="entry name" value="Dimeric alpha+beta barrel"/>
    <property type="match status" value="1"/>
</dbReference>
<name>A0AAE9Y7T4_9ACTN</name>
<dbReference type="InterPro" id="IPR011008">
    <property type="entry name" value="Dimeric_a/b-barrel"/>
</dbReference>
<feature type="domain" description="Stress-response A/B barrel" evidence="2">
    <location>
        <begin position="2"/>
        <end position="95"/>
    </location>
</feature>
<organism evidence="3 4">
    <name type="scientific">Iamia majanohamensis</name>
    <dbReference type="NCBI Taxonomy" id="467976"/>
    <lineage>
        <taxon>Bacteria</taxon>
        <taxon>Bacillati</taxon>
        <taxon>Actinomycetota</taxon>
        <taxon>Acidimicrobiia</taxon>
        <taxon>Acidimicrobiales</taxon>
        <taxon>Iamiaceae</taxon>
        <taxon>Iamia</taxon>
    </lineage>
</organism>